<evidence type="ECO:0000256" key="1">
    <source>
        <dbReference type="SAM" id="Phobius"/>
    </source>
</evidence>
<feature type="transmembrane region" description="Helical" evidence="1">
    <location>
        <begin position="75"/>
        <end position="95"/>
    </location>
</feature>
<accession>A0ABD7UZ04</accession>
<feature type="transmembrane region" description="Helical" evidence="1">
    <location>
        <begin position="121"/>
        <end position="148"/>
    </location>
</feature>
<organism evidence="2 3">
    <name type="scientific">Gordonia paraffinivorans</name>
    <dbReference type="NCBI Taxonomy" id="175628"/>
    <lineage>
        <taxon>Bacteria</taxon>
        <taxon>Bacillati</taxon>
        <taxon>Actinomycetota</taxon>
        <taxon>Actinomycetes</taxon>
        <taxon>Mycobacteriales</taxon>
        <taxon>Gordoniaceae</taxon>
        <taxon>Gordonia</taxon>
    </lineage>
</organism>
<keyword evidence="1" id="KW-0472">Membrane</keyword>
<gene>
    <name evidence="2" type="ORF">NCTC8139_00611</name>
</gene>
<sequence>MSGRLGRTLRVLIWVMPIALLVIFVLGREFLGGSAGWASVLAFAFSPAVLVALYLPVVVATFDRRARDAGSLRRAFTWTTIGWWYACAVGVIVSIPDGGDSGDRLSPLMTWTGISDSASEVIAVCMLGALAVALAASLVAATAGVVASRRIGQGPTARSEQP</sequence>
<evidence type="ECO:0000313" key="3">
    <source>
        <dbReference type="Proteomes" id="UP000360750"/>
    </source>
</evidence>
<dbReference type="AlphaFoldDB" id="A0ABD7UZ04"/>
<feature type="transmembrane region" description="Helical" evidence="1">
    <location>
        <begin position="37"/>
        <end position="63"/>
    </location>
</feature>
<keyword evidence="1" id="KW-1133">Transmembrane helix</keyword>
<evidence type="ECO:0000313" key="2">
    <source>
        <dbReference type="EMBL" id="VFA81587.1"/>
    </source>
</evidence>
<dbReference type="EMBL" id="CAACYD010000005">
    <property type="protein sequence ID" value="VFA81587.1"/>
    <property type="molecule type" value="Genomic_DNA"/>
</dbReference>
<proteinExistence type="predicted"/>
<feature type="transmembrane region" description="Helical" evidence="1">
    <location>
        <begin position="12"/>
        <end position="31"/>
    </location>
</feature>
<protein>
    <submittedName>
        <fullName evidence="2">Uncharacterized protein</fullName>
    </submittedName>
</protein>
<comment type="caution">
    <text evidence="2">The sequence shown here is derived from an EMBL/GenBank/DDBJ whole genome shotgun (WGS) entry which is preliminary data.</text>
</comment>
<keyword evidence="1" id="KW-0812">Transmembrane</keyword>
<dbReference type="Proteomes" id="UP000360750">
    <property type="component" value="Unassembled WGS sequence"/>
</dbReference>
<reference evidence="2 3" key="1">
    <citation type="submission" date="2019-02" db="EMBL/GenBank/DDBJ databases">
        <authorList>
            <consortium name="Pathogen Informatics"/>
        </authorList>
    </citation>
    <scope>NUCLEOTIDE SEQUENCE [LARGE SCALE GENOMIC DNA]</scope>
    <source>
        <strain evidence="2 3">3012STDY6756503</strain>
    </source>
</reference>
<name>A0ABD7UZ04_9ACTN</name>